<sequence length="115" mass="13866">MLVKRYLKMIEGVVVNQGELHWAGWRDLSLIEDPKLRDLPEFVMADSFKNEKRTLKDEKDCLYHVFYLQESEYHNIFSSFSIVEDSFLNELYDELKQNDRKPDYFIAFKLNCCDR</sequence>
<gene>
    <name evidence="1" type="ORF">Q0A17_23110</name>
</gene>
<organism evidence="1 2">
    <name type="scientific">Citrobacter enshiensis</name>
    <dbReference type="NCBI Taxonomy" id="2971264"/>
    <lineage>
        <taxon>Bacteria</taxon>
        <taxon>Pseudomonadati</taxon>
        <taxon>Pseudomonadota</taxon>
        <taxon>Gammaproteobacteria</taxon>
        <taxon>Enterobacterales</taxon>
        <taxon>Enterobacteriaceae</taxon>
        <taxon>Citrobacter</taxon>
    </lineage>
</organism>
<name>A0ABT8Q1Q0_9ENTR</name>
<dbReference type="Proteomes" id="UP001174867">
    <property type="component" value="Unassembled WGS sequence"/>
</dbReference>
<keyword evidence="2" id="KW-1185">Reference proteome</keyword>
<reference evidence="1 2" key="1">
    <citation type="submission" date="2023-07" db="EMBL/GenBank/DDBJ databases">
        <title>Citrobacter selenititolerans sp. nov., isolated from seleniferous soil.</title>
        <authorList>
            <person name="Zhang S."/>
            <person name="Li K."/>
            <person name="Peng J."/>
            <person name="Wang H."/>
            <person name="Sun J."/>
            <person name="Guo Y."/>
        </authorList>
    </citation>
    <scope>NUCLEOTIDE SEQUENCE [LARGE SCALE GENOMIC DNA]</scope>
    <source>
        <strain evidence="1 2">S2-9</strain>
    </source>
</reference>
<accession>A0ABT8Q1Q0</accession>
<evidence type="ECO:0000313" key="1">
    <source>
        <dbReference type="EMBL" id="MDN8602270.1"/>
    </source>
</evidence>
<evidence type="ECO:0000313" key="2">
    <source>
        <dbReference type="Proteomes" id="UP001174867"/>
    </source>
</evidence>
<comment type="caution">
    <text evidence="1">The sequence shown here is derived from an EMBL/GenBank/DDBJ whole genome shotgun (WGS) entry which is preliminary data.</text>
</comment>
<protein>
    <submittedName>
        <fullName evidence="1">Uncharacterized protein</fullName>
    </submittedName>
</protein>
<proteinExistence type="predicted"/>
<dbReference type="EMBL" id="JAUJYW010000018">
    <property type="protein sequence ID" value="MDN8602270.1"/>
    <property type="molecule type" value="Genomic_DNA"/>
</dbReference>
<dbReference type="RefSeq" id="WP_301703309.1">
    <property type="nucleotide sequence ID" value="NZ_JAUJYW010000018.1"/>
</dbReference>